<protein>
    <submittedName>
        <fullName evidence="2">Uncharacterized protein</fullName>
    </submittedName>
</protein>
<reference evidence="2 3" key="1">
    <citation type="submission" date="2023-08" db="EMBL/GenBank/DDBJ databases">
        <title>A Necator americanus chromosomal reference genome.</title>
        <authorList>
            <person name="Ilik V."/>
            <person name="Petrzelkova K.J."/>
            <person name="Pardy F."/>
            <person name="Fuh T."/>
            <person name="Niatou-Singa F.S."/>
            <person name="Gouil Q."/>
            <person name="Baker L."/>
            <person name="Ritchie M.E."/>
            <person name="Jex A.R."/>
            <person name="Gazzola D."/>
            <person name="Li H."/>
            <person name="Toshio Fujiwara R."/>
            <person name="Zhan B."/>
            <person name="Aroian R.V."/>
            <person name="Pafco B."/>
            <person name="Schwarz E.M."/>
        </authorList>
    </citation>
    <scope>NUCLEOTIDE SEQUENCE [LARGE SCALE GENOMIC DNA]</scope>
    <source>
        <strain evidence="2 3">Aroian</strain>
        <tissue evidence="2">Whole animal</tissue>
    </source>
</reference>
<evidence type="ECO:0000313" key="2">
    <source>
        <dbReference type="EMBL" id="KAK6746919.1"/>
    </source>
</evidence>
<keyword evidence="3" id="KW-1185">Reference proteome</keyword>
<dbReference type="Proteomes" id="UP001303046">
    <property type="component" value="Unassembled WGS sequence"/>
</dbReference>
<dbReference type="EMBL" id="JAVFWL010000004">
    <property type="protein sequence ID" value="KAK6746919.1"/>
    <property type="molecule type" value="Genomic_DNA"/>
</dbReference>
<feature type="compositionally biased region" description="Basic residues" evidence="1">
    <location>
        <begin position="78"/>
        <end position="87"/>
    </location>
</feature>
<proteinExistence type="predicted"/>
<comment type="caution">
    <text evidence="2">The sequence shown here is derived from an EMBL/GenBank/DDBJ whole genome shotgun (WGS) entry which is preliminary data.</text>
</comment>
<feature type="compositionally biased region" description="Polar residues" evidence="1">
    <location>
        <begin position="99"/>
        <end position="111"/>
    </location>
</feature>
<evidence type="ECO:0000313" key="3">
    <source>
        <dbReference type="Proteomes" id="UP001303046"/>
    </source>
</evidence>
<sequence>MRVPFKNDLQYLNSYLEDPSSHCVRRRSTASTTYLSLDCVSAFFRKESGWLVVGESRQPASQPPQPVPPPPLFTARHEIRRTRRRTTTHAYSPPDLITMRSNQATNVPGRN</sequence>
<name>A0ABR1D901_NECAM</name>
<organism evidence="2 3">
    <name type="scientific">Necator americanus</name>
    <name type="common">Human hookworm</name>
    <dbReference type="NCBI Taxonomy" id="51031"/>
    <lineage>
        <taxon>Eukaryota</taxon>
        <taxon>Metazoa</taxon>
        <taxon>Ecdysozoa</taxon>
        <taxon>Nematoda</taxon>
        <taxon>Chromadorea</taxon>
        <taxon>Rhabditida</taxon>
        <taxon>Rhabditina</taxon>
        <taxon>Rhabditomorpha</taxon>
        <taxon>Strongyloidea</taxon>
        <taxon>Ancylostomatidae</taxon>
        <taxon>Bunostominae</taxon>
        <taxon>Necator</taxon>
    </lineage>
</organism>
<accession>A0ABR1D901</accession>
<feature type="region of interest" description="Disordered" evidence="1">
    <location>
        <begin position="55"/>
        <end position="111"/>
    </location>
</feature>
<feature type="compositionally biased region" description="Pro residues" evidence="1">
    <location>
        <begin position="61"/>
        <end position="72"/>
    </location>
</feature>
<evidence type="ECO:0000256" key="1">
    <source>
        <dbReference type="SAM" id="MobiDB-lite"/>
    </source>
</evidence>
<gene>
    <name evidence="2" type="primary">Necator_chrIV.g13558</name>
    <name evidence="2" type="ORF">RB195_000267</name>
</gene>